<accession>A0ABX7F2S0</accession>
<gene>
    <name evidence="1" type="ORF">D4A92_24005</name>
</gene>
<sequence>MDEQENGLAEDLSHLWTMTLVLPHVERLDDDQMLVYFPDYEAIAKLQVRSPELNANRALLRRDRSCPGCGRSKSEIFRRSETAGSGRSERQCRA</sequence>
<organism evidence="1 2">
    <name type="scientific">Rhizobium rosettiformans</name>
    <dbReference type="NCBI Taxonomy" id="1368430"/>
    <lineage>
        <taxon>Bacteria</taxon>
        <taxon>Pseudomonadati</taxon>
        <taxon>Pseudomonadota</taxon>
        <taxon>Alphaproteobacteria</taxon>
        <taxon>Hyphomicrobiales</taxon>
        <taxon>Rhizobiaceae</taxon>
        <taxon>Rhizobium/Agrobacterium group</taxon>
        <taxon>Rhizobium</taxon>
    </lineage>
</organism>
<evidence type="ECO:0000313" key="1">
    <source>
        <dbReference type="EMBL" id="QRF54596.1"/>
    </source>
</evidence>
<evidence type="ECO:0000313" key="2">
    <source>
        <dbReference type="Proteomes" id="UP000596351"/>
    </source>
</evidence>
<keyword evidence="1" id="KW-0614">Plasmid</keyword>
<geneLocation type="plasmid" evidence="1 2">
    <name>p2</name>
</geneLocation>
<dbReference type="EMBL" id="CP032407">
    <property type="protein sequence ID" value="QRF54596.1"/>
    <property type="molecule type" value="Genomic_DNA"/>
</dbReference>
<keyword evidence="2" id="KW-1185">Reference proteome</keyword>
<reference evidence="1 2" key="1">
    <citation type="submission" date="2018-09" db="EMBL/GenBank/DDBJ databases">
        <title>Rhizobium sp. MAE2-X.</title>
        <authorList>
            <person name="Lee Y."/>
            <person name="Jeon C.O."/>
        </authorList>
    </citation>
    <scope>NUCLEOTIDE SEQUENCE [LARGE SCALE GENOMIC DNA]</scope>
    <source>
        <strain evidence="1 2">MAE2-X</strain>
        <plasmid evidence="1 2">p2</plasmid>
    </source>
</reference>
<dbReference type="RefSeq" id="WP_203021068.1">
    <property type="nucleotide sequence ID" value="NZ_CP032407.1"/>
</dbReference>
<protein>
    <submittedName>
        <fullName evidence="1">Uncharacterized protein</fullName>
    </submittedName>
</protein>
<dbReference type="Proteomes" id="UP000596351">
    <property type="component" value="Plasmid p2"/>
</dbReference>
<proteinExistence type="predicted"/>
<name>A0ABX7F2S0_9HYPH</name>